<sequence>MEHNSERRRNRRASRPLLKLIIENNYFIGGTVNPRDNDLKITTEGYKLVFNGFKHFNTGDVISNLTVLEGDCRPKQATQTKESKSNHHSAFQCQCSHEVVTRLQQKERDT</sequence>
<accession>A0ACB6SBJ6</accession>
<keyword evidence="2" id="KW-1185">Reference proteome</keyword>
<evidence type="ECO:0000313" key="2">
    <source>
        <dbReference type="Proteomes" id="UP000799754"/>
    </source>
</evidence>
<organism evidence="1 2">
    <name type="scientific">Macroventuria anomochaeta</name>
    <dbReference type="NCBI Taxonomy" id="301207"/>
    <lineage>
        <taxon>Eukaryota</taxon>
        <taxon>Fungi</taxon>
        <taxon>Dikarya</taxon>
        <taxon>Ascomycota</taxon>
        <taxon>Pezizomycotina</taxon>
        <taxon>Dothideomycetes</taxon>
        <taxon>Pleosporomycetidae</taxon>
        <taxon>Pleosporales</taxon>
        <taxon>Pleosporineae</taxon>
        <taxon>Didymellaceae</taxon>
        <taxon>Macroventuria</taxon>
    </lineage>
</organism>
<protein>
    <submittedName>
        <fullName evidence="1">Uncharacterized protein</fullName>
    </submittedName>
</protein>
<evidence type="ECO:0000313" key="1">
    <source>
        <dbReference type="EMBL" id="KAF2630713.1"/>
    </source>
</evidence>
<gene>
    <name evidence="1" type="ORF">BU25DRAFT_245848</name>
</gene>
<dbReference type="Proteomes" id="UP000799754">
    <property type="component" value="Unassembled WGS sequence"/>
</dbReference>
<name>A0ACB6SBJ6_9PLEO</name>
<comment type="caution">
    <text evidence="1">The sequence shown here is derived from an EMBL/GenBank/DDBJ whole genome shotgun (WGS) entry which is preliminary data.</text>
</comment>
<dbReference type="EMBL" id="MU006706">
    <property type="protein sequence ID" value="KAF2630713.1"/>
    <property type="molecule type" value="Genomic_DNA"/>
</dbReference>
<proteinExistence type="predicted"/>
<reference evidence="1" key="1">
    <citation type="journal article" date="2020" name="Stud. Mycol.">
        <title>101 Dothideomycetes genomes: a test case for predicting lifestyles and emergence of pathogens.</title>
        <authorList>
            <person name="Haridas S."/>
            <person name="Albert R."/>
            <person name="Binder M."/>
            <person name="Bloem J."/>
            <person name="Labutti K."/>
            <person name="Salamov A."/>
            <person name="Andreopoulos B."/>
            <person name="Baker S."/>
            <person name="Barry K."/>
            <person name="Bills G."/>
            <person name="Bluhm B."/>
            <person name="Cannon C."/>
            <person name="Castanera R."/>
            <person name="Culley D."/>
            <person name="Daum C."/>
            <person name="Ezra D."/>
            <person name="Gonzalez J."/>
            <person name="Henrissat B."/>
            <person name="Kuo A."/>
            <person name="Liang C."/>
            <person name="Lipzen A."/>
            <person name="Lutzoni F."/>
            <person name="Magnuson J."/>
            <person name="Mondo S."/>
            <person name="Nolan M."/>
            <person name="Ohm R."/>
            <person name="Pangilinan J."/>
            <person name="Park H.-J."/>
            <person name="Ramirez L."/>
            <person name="Alfaro M."/>
            <person name="Sun H."/>
            <person name="Tritt A."/>
            <person name="Yoshinaga Y."/>
            <person name="Zwiers L.-H."/>
            <person name="Turgeon B."/>
            <person name="Goodwin S."/>
            <person name="Spatafora J."/>
            <person name="Crous P."/>
            <person name="Grigoriev I."/>
        </authorList>
    </citation>
    <scope>NUCLEOTIDE SEQUENCE</scope>
    <source>
        <strain evidence="1">CBS 525.71</strain>
    </source>
</reference>